<dbReference type="AlphaFoldDB" id="A0A7W0HP32"/>
<keyword evidence="2" id="KW-0732">Signal</keyword>
<feature type="compositionally biased region" description="Low complexity" evidence="1">
    <location>
        <begin position="45"/>
        <end position="61"/>
    </location>
</feature>
<dbReference type="Proteomes" id="UP000530928">
    <property type="component" value="Unassembled WGS sequence"/>
</dbReference>
<evidence type="ECO:0000256" key="2">
    <source>
        <dbReference type="SAM" id="SignalP"/>
    </source>
</evidence>
<organism evidence="3 4">
    <name type="scientific">Nonomuraea soli</name>
    <dbReference type="NCBI Taxonomy" id="1032476"/>
    <lineage>
        <taxon>Bacteria</taxon>
        <taxon>Bacillati</taxon>
        <taxon>Actinomycetota</taxon>
        <taxon>Actinomycetes</taxon>
        <taxon>Streptosporangiales</taxon>
        <taxon>Streptosporangiaceae</taxon>
        <taxon>Nonomuraea</taxon>
    </lineage>
</organism>
<comment type="caution">
    <text evidence="3">The sequence shown here is derived from an EMBL/GenBank/DDBJ whole genome shotgun (WGS) entry which is preliminary data.</text>
</comment>
<protein>
    <submittedName>
        <fullName evidence="3">Uncharacterized protein</fullName>
    </submittedName>
</protein>
<evidence type="ECO:0000256" key="1">
    <source>
        <dbReference type="SAM" id="MobiDB-lite"/>
    </source>
</evidence>
<keyword evidence="4" id="KW-1185">Reference proteome</keyword>
<evidence type="ECO:0000313" key="4">
    <source>
        <dbReference type="Proteomes" id="UP000530928"/>
    </source>
</evidence>
<proteinExistence type="predicted"/>
<dbReference type="RefSeq" id="WP_181609265.1">
    <property type="nucleotide sequence ID" value="NZ_BAABAM010000006.1"/>
</dbReference>
<reference evidence="3 4" key="1">
    <citation type="submission" date="2020-07" db="EMBL/GenBank/DDBJ databases">
        <title>Genomic Encyclopedia of Type Strains, Phase IV (KMG-IV): sequencing the most valuable type-strain genomes for metagenomic binning, comparative biology and taxonomic classification.</title>
        <authorList>
            <person name="Goeker M."/>
        </authorList>
    </citation>
    <scope>NUCLEOTIDE SEQUENCE [LARGE SCALE GENOMIC DNA]</scope>
    <source>
        <strain evidence="3 4">DSM 45533</strain>
    </source>
</reference>
<name>A0A7W0HP32_9ACTN</name>
<feature type="region of interest" description="Disordered" evidence="1">
    <location>
        <begin position="28"/>
        <end position="61"/>
    </location>
</feature>
<dbReference type="EMBL" id="JACDUR010000002">
    <property type="protein sequence ID" value="MBA2890440.1"/>
    <property type="molecule type" value="Genomic_DNA"/>
</dbReference>
<sequence>MAGPRLIPSALVLTALSLSACSAPTGVSGSQEISGVAGQGGGSVTGPSASTQSSAPPASTALTPEAYRGTIQDAGKPVRSALTGIGSARTLKTLDQRVERAETALNQAADDLAAVAPPETARTQHDAYVASLRDFATALGMTRGKVGSRDLCTAPAVFTDLGASLKELDRAGAALQSAGDYPADVVSVKAASKLNRRLGNGSYVRRGSLNGRSSLQIHNGAPRDAVVTLMRGSSRAFSVYVRKKSKIKVRGIRDGSYRIFFTHGVDWDSKKRAFSRECSFERFQERVSFKTTYTATQILWHDWRITLHAITGGTAKTGPVDPDDFPG</sequence>
<accession>A0A7W0HP32</accession>
<feature type="chain" id="PRO_5039276606" evidence="2">
    <location>
        <begin position="21"/>
        <end position="327"/>
    </location>
</feature>
<evidence type="ECO:0000313" key="3">
    <source>
        <dbReference type="EMBL" id="MBA2890440.1"/>
    </source>
</evidence>
<feature type="signal peptide" evidence="2">
    <location>
        <begin position="1"/>
        <end position="20"/>
    </location>
</feature>
<gene>
    <name evidence="3" type="ORF">HNR30_001781</name>
</gene>
<dbReference type="PROSITE" id="PS51257">
    <property type="entry name" value="PROKAR_LIPOPROTEIN"/>
    <property type="match status" value="1"/>
</dbReference>